<dbReference type="GO" id="GO:0005737">
    <property type="term" value="C:cytoplasm"/>
    <property type="evidence" value="ECO:0007669"/>
    <property type="project" value="TreeGrafter"/>
</dbReference>
<dbReference type="Pfam" id="PF00069">
    <property type="entry name" value="Pkinase"/>
    <property type="match status" value="1"/>
</dbReference>
<dbReference type="InterPro" id="IPR051334">
    <property type="entry name" value="SRPK"/>
</dbReference>
<dbReference type="GO" id="GO:0000245">
    <property type="term" value="P:spliceosomal complex assembly"/>
    <property type="evidence" value="ECO:0007669"/>
    <property type="project" value="TreeGrafter"/>
</dbReference>
<feature type="compositionally biased region" description="Pro residues" evidence="9">
    <location>
        <begin position="246"/>
        <end position="259"/>
    </location>
</feature>
<comment type="catalytic activity">
    <reaction evidence="8">
        <text>L-seryl-[protein] + ATP = O-phospho-L-seryl-[protein] + ADP + H(+)</text>
        <dbReference type="Rhea" id="RHEA:17989"/>
        <dbReference type="Rhea" id="RHEA-COMP:9863"/>
        <dbReference type="Rhea" id="RHEA-COMP:11604"/>
        <dbReference type="ChEBI" id="CHEBI:15378"/>
        <dbReference type="ChEBI" id="CHEBI:29999"/>
        <dbReference type="ChEBI" id="CHEBI:30616"/>
        <dbReference type="ChEBI" id="CHEBI:83421"/>
        <dbReference type="ChEBI" id="CHEBI:456216"/>
        <dbReference type="EC" id="2.7.11.1"/>
    </reaction>
</comment>
<sequence>MVMEMLGCNLLRLINRTHFSGLPLHNVKRIIRQVLEGLDYLHTKCHIIHTDIKPENIVLVASPEYHRKLALEAIKWHERSKQGGAMPRSMVANLPAKLPPPEGGKPGSGRRSKPEPPAPQQSQHRRHTHEQGESSLARGGPRGVAPPLSKSRERRQEAANGGGRVLTVRLSAEGDKHHSFDEMPLASVRCESEWEDWEPPPMALLSSPACYRPRTARGASIAATGPQDEAAAGAEGSPRRAASCPAPDPPPVSLPPAGPEPDDSSPDCDPAKTDFVEFDVKIADLGNACWTVSPLGDRLVFVTRFLHVWY</sequence>
<dbReference type="EMBL" id="JAPTSV010000007">
    <property type="protein sequence ID" value="KAJ1525803.1"/>
    <property type="molecule type" value="Genomic_DNA"/>
</dbReference>
<keyword evidence="4" id="KW-0547">Nucleotide-binding</keyword>
<dbReference type="GO" id="GO:0005524">
    <property type="term" value="F:ATP binding"/>
    <property type="evidence" value="ECO:0007669"/>
    <property type="project" value="UniProtKB-KW"/>
</dbReference>
<dbReference type="PROSITE" id="PS00108">
    <property type="entry name" value="PROTEIN_KINASE_ST"/>
    <property type="match status" value="1"/>
</dbReference>
<feature type="region of interest" description="Disordered" evidence="9">
    <location>
        <begin position="91"/>
        <end position="166"/>
    </location>
</feature>
<evidence type="ECO:0000259" key="10">
    <source>
        <dbReference type="PROSITE" id="PS50011"/>
    </source>
</evidence>
<evidence type="ECO:0000256" key="9">
    <source>
        <dbReference type="SAM" id="MobiDB-lite"/>
    </source>
</evidence>
<dbReference type="InterPro" id="IPR000719">
    <property type="entry name" value="Prot_kinase_dom"/>
</dbReference>
<dbReference type="GO" id="GO:0050684">
    <property type="term" value="P:regulation of mRNA processing"/>
    <property type="evidence" value="ECO:0007669"/>
    <property type="project" value="TreeGrafter"/>
</dbReference>
<dbReference type="GO" id="GO:0005634">
    <property type="term" value="C:nucleus"/>
    <property type="evidence" value="ECO:0007669"/>
    <property type="project" value="TreeGrafter"/>
</dbReference>
<evidence type="ECO:0000256" key="8">
    <source>
        <dbReference type="ARBA" id="ARBA00048679"/>
    </source>
</evidence>
<evidence type="ECO:0000313" key="12">
    <source>
        <dbReference type="Proteomes" id="UP001075354"/>
    </source>
</evidence>
<dbReference type="EC" id="2.7.11.1" evidence="1"/>
<evidence type="ECO:0000256" key="5">
    <source>
        <dbReference type="ARBA" id="ARBA00022777"/>
    </source>
</evidence>
<dbReference type="PANTHER" id="PTHR47634:SF9">
    <property type="entry name" value="PROTEIN KINASE DOMAIN-CONTAINING PROTEIN-RELATED"/>
    <property type="match status" value="1"/>
</dbReference>
<accession>A0AAV7XMF3</accession>
<proteinExistence type="predicted"/>
<keyword evidence="3" id="KW-0808">Transferase</keyword>
<dbReference type="GO" id="GO:0004674">
    <property type="term" value="F:protein serine/threonine kinase activity"/>
    <property type="evidence" value="ECO:0007669"/>
    <property type="project" value="UniProtKB-KW"/>
</dbReference>
<evidence type="ECO:0000256" key="3">
    <source>
        <dbReference type="ARBA" id="ARBA00022679"/>
    </source>
</evidence>
<protein>
    <recommendedName>
        <fullName evidence="1">non-specific serine/threonine protein kinase</fullName>
        <ecNumber evidence="1">2.7.11.1</ecNumber>
    </recommendedName>
</protein>
<feature type="region of interest" description="Disordered" evidence="9">
    <location>
        <begin position="219"/>
        <end position="271"/>
    </location>
</feature>
<comment type="catalytic activity">
    <reaction evidence="7">
        <text>L-threonyl-[protein] + ATP = O-phospho-L-threonyl-[protein] + ADP + H(+)</text>
        <dbReference type="Rhea" id="RHEA:46608"/>
        <dbReference type="Rhea" id="RHEA-COMP:11060"/>
        <dbReference type="Rhea" id="RHEA-COMP:11605"/>
        <dbReference type="ChEBI" id="CHEBI:15378"/>
        <dbReference type="ChEBI" id="CHEBI:30013"/>
        <dbReference type="ChEBI" id="CHEBI:30616"/>
        <dbReference type="ChEBI" id="CHEBI:61977"/>
        <dbReference type="ChEBI" id="CHEBI:456216"/>
        <dbReference type="EC" id="2.7.11.1"/>
    </reaction>
</comment>
<reference evidence="11" key="1">
    <citation type="submission" date="2022-12" db="EMBL/GenBank/DDBJ databases">
        <title>Chromosome-level genome assembly of the bean flower thrips Megalurothrips usitatus.</title>
        <authorList>
            <person name="Ma L."/>
            <person name="Liu Q."/>
            <person name="Li H."/>
            <person name="Cai W."/>
        </authorList>
    </citation>
    <scope>NUCLEOTIDE SEQUENCE</scope>
    <source>
        <strain evidence="11">Cailab_2022a</strain>
    </source>
</reference>
<gene>
    <name evidence="11" type="ORF">ONE63_009006</name>
</gene>
<dbReference type="Proteomes" id="UP001075354">
    <property type="component" value="Chromosome 7"/>
</dbReference>
<name>A0AAV7XMF3_9NEOP</name>
<dbReference type="AlphaFoldDB" id="A0AAV7XMF3"/>
<evidence type="ECO:0000256" key="1">
    <source>
        <dbReference type="ARBA" id="ARBA00012513"/>
    </source>
</evidence>
<evidence type="ECO:0000313" key="11">
    <source>
        <dbReference type="EMBL" id="KAJ1525803.1"/>
    </source>
</evidence>
<evidence type="ECO:0000256" key="2">
    <source>
        <dbReference type="ARBA" id="ARBA00022527"/>
    </source>
</evidence>
<feature type="domain" description="Protein kinase" evidence="10">
    <location>
        <begin position="1"/>
        <end position="310"/>
    </location>
</feature>
<dbReference type="PANTHER" id="PTHR47634">
    <property type="entry name" value="PROTEIN KINASE DOMAIN-CONTAINING PROTEIN-RELATED"/>
    <property type="match status" value="1"/>
</dbReference>
<dbReference type="SUPFAM" id="SSF56112">
    <property type="entry name" value="Protein kinase-like (PK-like)"/>
    <property type="match status" value="1"/>
</dbReference>
<evidence type="ECO:0000256" key="7">
    <source>
        <dbReference type="ARBA" id="ARBA00047899"/>
    </source>
</evidence>
<dbReference type="InterPro" id="IPR011009">
    <property type="entry name" value="Kinase-like_dom_sf"/>
</dbReference>
<keyword evidence="5" id="KW-0418">Kinase</keyword>
<organism evidence="11 12">
    <name type="scientific">Megalurothrips usitatus</name>
    <name type="common">bean blossom thrips</name>
    <dbReference type="NCBI Taxonomy" id="439358"/>
    <lineage>
        <taxon>Eukaryota</taxon>
        <taxon>Metazoa</taxon>
        <taxon>Ecdysozoa</taxon>
        <taxon>Arthropoda</taxon>
        <taxon>Hexapoda</taxon>
        <taxon>Insecta</taxon>
        <taxon>Pterygota</taxon>
        <taxon>Neoptera</taxon>
        <taxon>Paraneoptera</taxon>
        <taxon>Thysanoptera</taxon>
        <taxon>Terebrantia</taxon>
        <taxon>Thripoidea</taxon>
        <taxon>Thripidae</taxon>
        <taxon>Megalurothrips</taxon>
    </lineage>
</organism>
<dbReference type="PROSITE" id="PS50011">
    <property type="entry name" value="PROTEIN_KINASE_DOM"/>
    <property type="match status" value="1"/>
</dbReference>
<keyword evidence="6" id="KW-0067">ATP-binding</keyword>
<keyword evidence="12" id="KW-1185">Reference proteome</keyword>
<dbReference type="Gene3D" id="1.10.510.10">
    <property type="entry name" value="Transferase(Phosphotransferase) domain 1"/>
    <property type="match status" value="1"/>
</dbReference>
<dbReference type="InterPro" id="IPR008271">
    <property type="entry name" value="Ser/Thr_kinase_AS"/>
</dbReference>
<keyword evidence="2" id="KW-0723">Serine/threonine-protein kinase</keyword>
<evidence type="ECO:0000256" key="4">
    <source>
        <dbReference type="ARBA" id="ARBA00022741"/>
    </source>
</evidence>
<comment type="caution">
    <text evidence="11">The sequence shown here is derived from an EMBL/GenBank/DDBJ whole genome shotgun (WGS) entry which is preliminary data.</text>
</comment>
<evidence type="ECO:0000256" key="6">
    <source>
        <dbReference type="ARBA" id="ARBA00022840"/>
    </source>
</evidence>